<dbReference type="KEGG" id="pdp:PDIP_83350"/>
<dbReference type="PANTHER" id="PTHR42707:SF2">
    <property type="entry name" value="ACD11 DEHYDROGENASE"/>
    <property type="match status" value="1"/>
</dbReference>
<organism evidence="1 2">
    <name type="scientific">Penicillium digitatum</name>
    <name type="common">Green mold</name>
    <dbReference type="NCBI Taxonomy" id="36651"/>
    <lineage>
        <taxon>Eukaryota</taxon>
        <taxon>Fungi</taxon>
        <taxon>Dikarya</taxon>
        <taxon>Ascomycota</taxon>
        <taxon>Pezizomycotina</taxon>
        <taxon>Eurotiomycetes</taxon>
        <taxon>Eurotiomycetidae</taxon>
        <taxon>Eurotiales</taxon>
        <taxon>Aspergillaceae</taxon>
        <taxon>Penicillium</taxon>
    </lineage>
</organism>
<evidence type="ECO:0000313" key="2">
    <source>
        <dbReference type="Proteomes" id="UP000595662"/>
    </source>
</evidence>
<dbReference type="RefSeq" id="XP_014532491.1">
    <property type="nucleotide sequence ID" value="XM_014677005.1"/>
</dbReference>
<dbReference type="InterPro" id="IPR052904">
    <property type="entry name" value="Acyl-CoA_dehydrogenase-like"/>
</dbReference>
<dbReference type="AlphaFoldDB" id="A0A7T6XFP5"/>
<dbReference type="EMBL" id="CP060774">
    <property type="protein sequence ID" value="QQK40283.1"/>
    <property type="molecule type" value="Genomic_DNA"/>
</dbReference>
<dbReference type="GeneID" id="26236649"/>
<proteinExistence type="predicted"/>
<evidence type="ECO:0000313" key="1">
    <source>
        <dbReference type="EMBL" id="QQK40283.1"/>
    </source>
</evidence>
<accession>A0A7T6XFP5</accession>
<name>A0A7T6XFP5_PENDI</name>
<protein>
    <submittedName>
        <fullName evidence="1">Acyl-CoA oxidase/dehydrogenase, type 1</fullName>
    </submittedName>
</protein>
<dbReference type="Proteomes" id="UP000595662">
    <property type="component" value="Chromosome 1"/>
</dbReference>
<dbReference type="VEuPathDB" id="FungiDB:PDIP_83350"/>
<sequence>MRNNTVNSIWEGTINVLASEFVRFLIKKDNLKIFGTWLDRTLMLIRSAGLRNALAAAWSTLRACFTTQDPASIVADGRRFMFTLAWVISGTLLALDSERDDDPVTTEIARRWILSDEGGVGEYVFHDIVTVSDTASTSSRGEEHLQWDCRIAWGVDLPPNRASGHRSLQKASSKL</sequence>
<reference evidence="1 2" key="1">
    <citation type="submission" date="2020-08" db="EMBL/GenBank/DDBJ databases">
        <title>The completed genome sequence of the pathogenic ascomycete fungus Penicillium digitatum.</title>
        <authorList>
            <person name="Wang M."/>
        </authorList>
    </citation>
    <scope>NUCLEOTIDE SEQUENCE [LARGE SCALE GENOMIC DNA]</scope>
    <source>
        <strain evidence="1 2">PdW03</strain>
    </source>
</reference>
<dbReference type="PANTHER" id="PTHR42707">
    <property type="entry name" value="ACYL-COA DEHYDROGENASE"/>
    <property type="match status" value="1"/>
</dbReference>
<gene>
    <name evidence="1" type="ORF">Pdw03_3137</name>
</gene>
<dbReference type="GO" id="GO:0003995">
    <property type="term" value="F:acyl-CoA dehydrogenase activity"/>
    <property type="evidence" value="ECO:0007669"/>
    <property type="project" value="TreeGrafter"/>
</dbReference>